<proteinExistence type="predicted"/>
<evidence type="ECO:0000313" key="1">
    <source>
        <dbReference type="EMBL" id="KAI8572991.1"/>
    </source>
</evidence>
<sequence length="231" mass="25410">MLNFTLIYIATLVLINSAISHTPVVKLSKKSREWEHELNWAVQHLKKKGFSSALYKLALAVLVDYFVGVHPSDVGELWFATEEYTGEAQHVGRKHGALTLTRFSIELIENSIGLVRVVHFTETSPWVVSRLGDDAEGGLGGRTAAGRAACELHARELGLHTTDTRKACAVYTGQPVNADSEPGDYGLEQQGQSVMICYRGGRLISMEIQDAKESQEWNEDGRVVGSRPGES</sequence>
<name>A0ACC0Q6B5_RHOML</name>
<gene>
    <name evidence="1" type="ORF">RHMOL_Rhmol01G0244100</name>
</gene>
<organism evidence="1 2">
    <name type="scientific">Rhododendron molle</name>
    <name type="common">Chinese azalea</name>
    <name type="synonym">Azalea mollis</name>
    <dbReference type="NCBI Taxonomy" id="49168"/>
    <lineage>
        <taxon>Eukaryota</taxon>
        <taxon>Viridiplantae</taxon>
        <taxon>Streptophyta</taxon>
        <taxon>Embryophyta</taxon>
        <taxon>Tracheophyta</taxon>
        <taxon>Spermatophyta</taxon>
        <taxon>Magnoliopsida</taxon>
        <taxon>eudicotyledons</taxon>
        <taxon>Gunneridae</taxon>
        <taxon>Pentapetalae</taxon>
        <taxon>asterids</taxon>
        <taxon>Ericales</taxon>
        <taxon>Ericaceae</taxon>
        <taxon>Ericoideae</taxon>
        <taxon>Rhodoreae</taxon>
        <taxon>Rhododendron</taxon>
    </lineage>
</organism>
<dbReference type="Proteomes" id="UP001062846">
    <property type="component" value="Chromosome 1"/>
</dbReference>
<accession>A0ACC0Q6B5</accession>
<comment type="caution">
    <text evidence="1">The sequence shown here is derived from an EMBL/GenBank/DDBJ whole genome shotgun (WGS) entry which is preliminary data.</text>
</comment>
<dbReference type="EMBL" id="CM046388">
    <property type="protein sequence ID" value="KAI8572991.1"/>
    <property type="molecule type" value="Genomic_DNA"/>
</dbReference>
<evidence type="ECO:0000313" key="2">
    <source>
        <dbReference type="Proteomes" id="UP001062846"/>
    </source>
</evidence>
<reference evidence="1" key="1">
    <citation type="submission" date="2022-02" db="EMBL/GenBank/DDBJ databases">
        <title>Plant Genome Project.</title>
        <authorList>
            <person name="Zhang R.-G."/>
        </authorList>
    </citation>
    <scope>NUCLEOTIDE SEQUENCE</scope>
    <source>
        <strain evidence="1">AT1</strain>
    </source>
</reference>
<keyword evidence="2" id="KW-1185">Reference proteome</keyword>
<protein>
    <submittedName>
        <fullName evidence="1">Uncharacterized protein</fullName>
    </submittedName>
</protein>